<name>A0A833V5Q9_9POAL</name>
<organism evidence="2 3">
    <name type="scientific">Carex littledalei</name>
    <dbReference type="NCBI Taxonomy" id="544730"/>
    <lineage>
        <taxon>Eukaryota</taxon>
        <taxon>Viridiplantae</taxon>
        <taxon>Streptophyta</taxon>
        <taxon>Embryophyta</taxon>
        <taxon>Tracheophyta</taxon>
        <taxon>Spermatophyta</taxon>
        <taxon>Magnoliopsida</taxon>
        <taxon>Liliopsida</taxon>
        <taxon>Poales</taxon>
        <taxon>Cyperaceae</taxon>
        <taxon>Cyperoideae</taxon>
        <taxon>Cariceae</taxon>
        <taxon>Carex</taxon>
        <taxon>Carex subgen. Euthyceras</taxon>
    </lineage>
</organism>
<feature type="compositionally biased region" description="Basic and acidic residues" evidence="1">
    <location>
        <begin position="27"/>
        <end position="42"/>
    </location>
</feature>
<evidence type="ECO:0000256" key="1">
    <source>
        <dbReference type="SAM" id="MobiDB-lite"/>
    </source>
</evidence>
<sequence length="195" mass="22238">MADINILQGAVYHDDNEYPDMVEINKREEESPTNLPHEELKWSKKSKPAAHKENRLGGRSRVVWYISPLGLRTDGFIIHVLNNLLKRRAYWKGAKGKKAISFGNLTARDSENREGRDRFVARCQMRKEICQSLAMWCCTGLEKAQTNRIGNQPFVDTKVVKIEIHTHGPIHKHLLEGSGDIPMPIGPTSRPFDRA</sequence>
<protein>
    <submittedName>
        <fullName evidence="2">Uncharacterized protein</fullName>
    </submittedName>
</protein>
<comment type="caution">
    <text evidence="2">The sequence shown here is derived from an EMBL/GenBank/DDBJ whole genome shotgun (WGS) entry which is preliminary data.</text>
</comment>
<evidence type="ECO:0000313" key="2">
    <source>
        <dbReference type="EMBL" id="KAF3325317.1"/>
    </source>
</evidence>
<feature type="region of interest" description="Disordered" evidence="1">
    <location>
        <begin position="175"/>
        <end position="195"/>
    </location>
</feature>
<accession>A0A833V5Q9</accession>
<evidence type="ECO:0000313" key="3">
    <source>
        <dbReference type="Proteomes" id="UP000623129"/>
    </source>
</evidence>
<dbReference type="Proteomes" id="UP000623129">
    <property type="component" value="Unassembled WGS sequence"/>
</dbReference>
<feature type="region of interest" description="Disordered" evidence="1">
    <location>
        <begin position="27"/>
        <end position="54"/>
    </location>
</feature>
<dbReference type="EMBL" id="SWLB01000020">
    <property type="protein sequence ID" value="KAF3325317.1"/>
    <property type="molecule type" value="Genomic_DNA"/>
</dbReference>
<reference evidence="2" key="1">
    <citation type="submission" date="2020-01" db="EMBL/GenBank/DDBJ databases">
        <title>Genome sequence of Kobresia littledalei, the first chromosome-level genome in the family Cyperaceae.</title>
        <authorList>
            <person name="Qu G."/>
        </authorList>
    </citation>
    <scope>NUCLEOTIDE SEQUENCE</scope>
    <source>
        <strain evidence="2">C.B.Clarke</strain>
        <tissue evidence="2">Leaf</tissue>
    </source>
</reference>
<proteinExistence type="predicted"/>
<gene>
    <name evidence="2" type="ORF">FCM35_KLT10388</name>
</gene>
<dbReference type="AlphaFoldDB" id="A0A833V5Q9"/>
<keyword evidence="3" id="KW-1185">Reference proteome</keyword>
<dbReference type="OrthoDB" id="438440at2759"/>